<feature type="non-terminal residue" evidence="1">
    <location>
        <position position="1"/>
    </location>
</feature>
<sequence length="92" mass="10431">RLQQFKVEPGKYQPMLVNTTIDKTDCDCTASLMGSPWNQALLFNLATHCAEIVAACPDQLRFGLDPIDWQAVVKEKLYRMFLAITKAQPMLE</sequence>
<proteinExistence type="predicted"/>
<reference evidence="1" key="1">
    <citation type="journal article" date="2019" name="Environ. Microbiol.">
        <title>Fungal ecological strategies reflected in gene transcription - a case study of two litter decomposers.</title>
        <authorList>
            <person name="Barbi F."/>
            <person name="Kohler A."/>
            <person name="Barry K."/>
            <person name="Baskaran P."/>
            <person name="Daum C."/>
            <person name="Fauchery L."/>
            <person name="Ihrmark K."/>
            <person name="Kuo A."/>
            <person name="LaButti K."/>
            <person name="Lipzen A."/>
            <person name="Morin E."/>
            <person name="Grigoriev I.V."/>
            <person name="Henrissat B."/>
            <person name="Lindahl B."/>
            <person name="Martin F."/>
        </authorList>
    </citation>
    <scope>NUCLEOTIDE SEQUENCE</scope>
    <source>
        <strain evidence="1">JB14</strain>
    </source>
</reference>
<protein>
    <submittedName>
        <fullName evidence="1">Uncharacterized protein</fullName>
    </submittedName>
</protein>
<dbReference type="OrthoDB" id="2921007at2759"/>
<accession>A0A6A4HJQ2</accession>
<evidence type="ECO:0000313" key="1">
    <source>
        <dbReference type="EMBL" id="KAE9397105.1"/>
    </source>
</evidence>
<feature type="non-terminal residue" evidence="1">
    <location>
        <position position="92"/>
    </location>
</feature>
<keyword evidence="2" id="KW-1185">Reference proteome</keyword>
<organism evidence="1 2">
    <name type="scientific">Gymnopus androsaceus JB14</name>
    <dbReference type="NCBI Taxonomy" id="1447944"/>
    <lineage>
        <taxon>Eukaryota</taxon>
        <taxon>Fungi</taxon>
        <taxon>Dikarya</taxon>
        <taxon>Basidiomycota</taxon>
        <taxon>Agaricomycotina</taxon>
        <taxon>Agaricomycetes</taxon>
        <taxon>Agaricomycetidae</taxon>
        <taxon>Agaricales</taxon>
        <taxon>Marasmiineae</taxon>
        <taxon>Omphalotaceae</taxon>
        <taxon>Gymnopus</taxon>
    </lineage>
</organism>
<name>A0A6A4HJQ2_9AGAR</name>
<dbReference type="Proteomes" id="UP000799118">
    <property type="component" value="Unassembled WGS sequence"/>
</dbReference>
<gene>
    <name evidence="1" type="ORF">BT96DRAFT_800180</name>
</gene>
<evidence type="ECO:0000313" key="2">
    <source>
        <dbReference type="Proteomes" id="UP000799118"/>
    </source>
</evidence>
<dbReference type="AlphaFoldDB" id="A0A6A4HJQ2"/>
<dbReference type="EMBL" id="ML769502">
    <property type="protein sequence ID" value="KAE9397105.1"/>
    <property type="molecule type" value="Genomic_DNA"/>
</dbReference>